<evidence type="ECO:0000256" key="1">
    <source>
        <dbReference type="ARBA" id="ARBA00023121"/>
    </source>
</evidence>
<dbReference type="PANTHER" id="PTHR33434">
    <property type="entry name" value="DEGV DOMAIN-CONTAINING PROTEIN DR_1986-RELATED"/>
    <property type="match status" value="1"/>
</dbReference>
<keyword evidence="3" id="KW-1185">Reference proteome</keyword>
<dbReference type="NCBIfam" id="TIGR00762">
    <property type="entry name" value="DegV"/>
    <property type="match status" value="1"/>
</dbReference>
<dbReference type="InterPro" id="IPR050270">
    <property type="entry name" value="DegV_domain_contain"/>
</dbReference>
<sequence length="287" mass="31537">MSKIVILAETGSDITEEVAKEYGIKLVPMHVSFGKDTKDDGTFPAEEIYAYYEKTGELPRTSGSVPEDFRRVIAEIREEDPECELLYLAYSAVTTCSYQSAQIAIDTDDIERIACVDTKHVAAGQYMVVVETAKAIKAHPEWTLSEAKEAAEKISASVHMCFIPDTLKFLRAGGRVSNGAAIAGELLKLHPQIEILDGYLQATKKHRGKMKKIAVKVIPEYIKEQKLDLSELYLIWSPGMDEHTKEIAENAAKECGVKKITWVRTGGVITCHGGPGAFGVVGICREG</sequence>
<dbReference type="Gene3D" id="3.40.50.10170">
    <property type="match status" value="1"/>
</dbReference>
<keyword evidence="1" id="KW-0446">Lipid-binding</keyword>
<accession>A0ABR7EXN2</accession>
<gene>
    <name evidence="2" type="ORF">H8S07_12750</name>
</gene>
<dbReference type="Pfam" id="PF02645">
    <property type="entry name" value="DegV"/>
    <property type="match status" value="1"/>
</dbReference>
<protein>
    <submittedName>
        <fullName evidence="2">DegV family protein</fullName>
    </submittedName>
</protein>
<dbReference type="PROSITE" id="PS51482">
    <property type="entry name" value="DEGV"/>
    <property type="match status" value="1"/>
</dbReference>
<reference evidence="2 3" key="1">
    <citation type="submission" date="2020-08" db="EMBL/GenBank/DDBJ databases">
        <title>Genome public.</title>
        <authorList>
            <person name="Liu C."/>
            <person name="Sun Q."/>
        </authorList>
    </citation>
    <scope>NUCLEOTIDE SEQUENCE [LARGE SCALE GENOMIC DNA]</scope>
    <source>
        <strain evidence="2 3">NSJ-36</strain>
    </source>
</reference>
<name>A0ABR7EXN2_9FIRM</name>
<organism evidence="2 3">
    <name type="scientific">Dorea hominis</name>
    <dbReference type="NCBI Taxonomy" id="2763040"/>
    <lineage>
        <taxon>Bacteria</taxon>
        <taxon>Bacillati</taxon>
        <taxon>Bacillota</taxon>
        <taxon>Clostridia</taxon>
        <taxon>Lachnospirales</taxon>
        <taxon>Lachnospiraceae</taxon>
        <taxon>Dorea</taxon>
    </lineage>
</organism>
<dbReference type="InterPro" id="IPR003797">
    <property type="entry name" value="DegV"/>
</dbReference>
<dbReference type="Gene3D" id="3.30.1180.10">
    <property type="match status" value="1"/>
</dbReference>
<evidence type="ECO:0000313" key="2">
    <source>
        <dbReference type="EMBL" id="MBC5666108.1"/>
    </source>
</evidence>
<dbReference type="PANTHER" id="PTHR33434:SF2">
    <property type="entry name" value="FATTY ACID-BINDING PROTEIN TM_1468"/>
    <property type="match status" value="1"/>
</dbReference>
<dbReference type="RefSeq" id="WP_021861311.1">
    <property type="nucleotide sequence ID" value="NZ_JACOOY010000019.1"/>
</dbReference>
<dbReference type="InterPro" id="IPR043168">
    <property type="entry name" value="DegV_C"/>
</dbReference>
<dbReference type="SUPFAM" id="SSF82549">
    <property type="entry name" value="DAK1/DegV-like"/>
    <property type="match status" value="1"/>
</dbReference>
<proteinExistence type="predicted"/>
<comment type="caution">
    <text evidence="2">The sequence shown here is derived from an EMBL/GenBank/DDBJ whole genome shotgun (WGS) entry which is preliminary data.</text>
</comment>
<evidence type="ECO:0000313" key="3">
    <source>
        <dbReference type="Proteomes" id="UP000647235"/>
    </source>
</evidence>
<dbReference type="Proteomes" id="UP000647235">
    <property type="component" value="Unassembled WGS sequence"/>
</dbReference>
<dbReference type="EMBL" id="JACOOY010000019">
    <property type="protein sequence ID" value="MBC5666108.1"/>
    <property type="molecule type" value="Genomic_DNA"/>
</dbReference>